<dbReference type="SMART" id="SM01027">
    <property type="entry name" value="Beta-Casp"/>
    <property type="match status" value="1"/>
</dbReference>
<evidence type="ECO:0000259" key="6">
    <source>
        <dbReference type="SMART" id="SM01027"/>
    </source>
</evidence>
<evidence type="ECO:0000256" key="3">
    <source>
        <dbReference type="ARBA" id="ARBA00023242"/>
    </source>
</evidence>
<name>A0A0L6VCS8_9BASI</name>
<evidence type="ECO:0000256" key="4">
    <source>
        <dbReference type="RuleBase" id="RU365006"/>
    </source>
</evidence>
<dbReference type="GO" id="GO:0003723">
    <property type="term" value="F:RNA binding"/>
    <property type="evidence" value="ECO:0007669"/>
    <property type="project" value="UniProtKB-KW"/>
</dbReference>
<dbReference type="STRING" id="27349.A0A0L6VCS8"/>
<dbReference type="EMBL" id="LAVV01006742">
    <property type="protein sequence ID" value="KNZ58524.1"/>
    <property type="molecule type" value="Genomic_DNA"/>
</dbReference>
<dbReference type="GO" id="GO:0005847">
    <property type="term" value="C:mRNA cleavage and polyadenylation specificity factor complex"/>
    <property type="evidence" value="ECO:0007669"/>
    <property type="project" value="InterPro"/>
</dbReference>
<keyword evidence="8" id="KW-1185">Reference proteome</keyword>
<dbReference type="GO" id="GO:0006398">
    <property type="term" value="P:mRNA 3'-end processing by stem-loop binding and cleavage"/>
    <property type="evidence" value="ECO:0007669"/>
    <property type="project" value="InterPro"/>
</dbReference>
<evidence type="ECO:0000313" key="7">
    <source>
        <dbReference type="EMBL" id="KNZ58524.1"/>
    </source>
</evidence>
<dbReference type="VEuPathDB" id="FungiDB:VP01_1914g3"/>
<dbReference type="InterPro" id="IPR025069">
    <property type="entry name" value="Cpsf2_C"/>
</dbReference>
<dbReference type="PANTHER" id="PTHR45922">
    <property type="entry name" value="CLEAVAGE AND POLYADENYLATION SPECIFICITY FACTOR SUBUNIT 2"/>
    <property type="match status" value="1"/>
</dbReference>
<dbReference type="PANTHER" id="PTHR45922:SF1">
    <property type="entry name" value="CLEAVAGE AND POLYADENYLATION SPECIFICITY FACTOR SUBUNIT 2"/>
    <property type="match status" value="1"/>
</dbReference>
<dbReference type="Proteomes" id="UP000037035">
    <property type="component" value="Unassembled WGS sequence"/>
</dbReference>
<comment type="similarity">
    <text evidence="4">Belongs to the metallo-beta-lactamase superfamily. RNA-metabolizing metallo-beta-lactamase-like family. CPSF2/YSH1 subfamily.</text>
</comment>
<keyword evidence="2 4" id="KW-0507">mRNA processing</keyword>
<accession>A0A0L6VCS8</accession>
<feature type="compositionally biased region" description="Acidic residues" evidence="5">
    <location>
        <begin position="533"/>
        <end position="547"/>
    </location>
</feature>
<evidence type="ECO:0000256" key="5">
    <source>
        <dbReference type="SAM" id="MobiDB-lite"/>
    </source>
</evidence>
<dbReference type="InterPro" id="IPR027075">
    <property type="entry name" value="CPSF2"/>
</dbReference>
<feature type="region of interest" description="Disordered" evidence="5">
    <location>
        <begin position="137"/>
        <end position="156"/>
    </location>
</feature>
<keyword evidence="4" id="KW-0694">RNA-binding</keyword>
<comment type="caution">
    <text evidence="7">The sequence shown here is derived from an EMBL/GenBank/DDBJ whole genome shotgun (WGS) entry which is preliminary data.</text>
</comment>
<evidence type="ECO:0000256" key="1">
    <source>
        <dbReference type="ARBA" id="ARBA00004123"/>
    </source>
</evidence>
<gene>
    <name evidence="7" type="ORF">VP01_1914g3</name>
</gene>
<dbReference type="Pfam" id="PF10996">
    <property type="entry name" value="Beta-Casp"/>
    <property type="match status" value="1"/>
</dbReference>
<feature type="compositionally biased region" description="Polar residues" evidence="5">
    <location>
        <begin position="144"/>
        <end position="156"/>
    </location>
</feature>
<keyword evidence="3 4" id="KW-0539">Nucleus</keyword>
<dbReference type="InterPro" id="IPR022712">
    <property type="entry name" value="Beta_Casp"/>
</dbReference>
<feature type="domain" description="Beta-Casp" evidence="6">
    <location>
        <begin position="312"/>
        <end position="437"/>
    </location>
</feature>
<organism evidence="7 8">
    <name type="scientific">Puccinia sorghi</name>
    <dbReference type="NCBI Taxonomy" id="27349"/>
    <lineage>
        <taxon>Eukaryota</taxon>
        <taxon>Fungi</taxon>
        <taxon>Dikarya</taxon>
        <taxon>Basidiomycota</taxon>
        <taxon>Pucciniomycotina</taxon>
        <taxon>Pucciniomycetes</taxon>
        <taxon>Pucciniales</taxon>
        <taxon>Pucciniaceae</taxon>
        <taxon>Puccinia</taxon>
    </lineage>
</organism>
<evidence type="ECO:0000256" key="2">
    <source>
        <dbReference type="ARBA" id="ARBA00022664"/>
    </source>
</evidence>
<comment type="subcellular location">
    <subcellularLocation>
        <location evidence="1 4">Nucleus</location>
    </subcellularLocation>
</comment>
<dbReference type="InterPro" id="IPR036866">
    <property type="entry name" value="RibonucZ/Hydroxyglut_hydro"/>
</dbReference>
<dbReference type="OrthoDB" id="64353at2759"/>
<sequence>MAIKLTPLIGAHDSTGVLSYLLEIDEGRILLDCGCPDRPTLGEIDLYLNKLAELSPTLDLVLLSHPLLNSLGLVPFLRSRLALRCPIYATLPTKEMGRWAAEEWIAQRALEESNGLENVSQPENPALHLHDRSAQNLPLEPDTVSKSNPLNESKSNNSDQIWKVSFKELRDAFDSIIAVRYSQPIHLSGKLRPLTLTAHKSGHTIGGTIWSLRSPLHTVSSASSSTLIYAPIFNHVRESHLDSAALVQATGEGSMRIGLGMSRPMVMVVGTERSLMKSIRKKDRDRILLDSITQTLRSSRTVLIPTDPSARLIELLLILDSHWNQSRLDSFPLCLVSRTGKDVVTFIRSLTEWMSPALARSSFDQNKRGGRDQNDQGPLRLRHVRFFNSVEALETELPIRQPKVIIAVPLSMEYGFSRAMFARIAGVEGNLIILTSLSSTQAINSDTQPDRLLDRLASMAAGASKQQREDHMPTGDTELPLVVQLDAKIDVELRRKVILEGAELEQYLEEERRAQERKAKAAAMLARSRQLMEDEESDESGSDSESETDAIAVARTLTGGGPSWDEFVDEKEPMAFDIYVKGGSATRFSGGRTQTYRMFPVVERRRKVDGYGEVVDVDGWLRRGDAVDEAIQRAESGGRKATKEDLINLRFPLSPFRTCRRNQIPVDPPSKFVADVETILVKCNALAIDLEGKADGRALKTIIPQINPKTAVLINGSTTSHNDFANSVAGLPSFTKQVFSPKVGETGTFGHDTKSFSVRLGDSIMSSLRFSEVEGFDVAYISGNLEVSNESSIPTLEKNTGGREPPTKMRRLSAVKPSNQKGGSVEAKEEGRLEPLTSIASGSAIFIGDLRLAGLKAYLVSNEIPAEFVAEGVLVCGPVPVSKCLNEFNSTTKFIPNSSSHQAVVDPLSAAALKDLVGGTVSVRKSTKGQLIIDGSMGITFFAIREAVYHLHARTRS</sequence>
<evidence type="ECO:0000313" key="8">
    <source>
        <dbReference type="Proteomes" id="UP000037035"/>
    </source>
</evidence>
<reference evidence="7 8" key="1">
    <citation type="submission" date="2015-08" db="EMBL/GenBank/DDBJ databases">
        <title>Next Generation Sequencing and Analysis of the Genome of Puccinia sorghi L Schw, the Causal Agent of Maize Common Rust.</title>
        <authorList>
            <person name="Rochi L."/>
            <person name="Burguener G."/>
            <person name="Darino M."/>
            <person name="Turjanski A."/>
            <person name="Kreff E."/>
            <person name="Dieguez M.J."/>
            <person name="Sacco F."/>
        </authorList>
    </citation>
    <scope>NUCLEOTIDE SEQUENCE [LARGE SCALE GENOMIC DNA]</scope>
    <source>
        <strain evidence="7 8">RO10H11247</strain>
    </source>
</reference>
<dbReference type="Pfam" id="PF16661">
    <property type="entry name" value="Lactamase_B_6"/>
    <property type="match status" value="2"/>
</dbReference>
<dbReference type="Pfam" id="PF13299">
    <property type="entry name" value="CPSF100_C"/>
    <property type="match status" value="1"/>
</dbReference>
<dbReference type="InterPro" id="IPR001279">
    <property type="entry name" value="Metallo-B-lactamas"/>
</dbReference>
<dbReference type="Gene3D" id="3.60.15.10">
    <property type="entry name" value="Ribonuclease Z/Hydroxyacylglutathione hydrolase-like"/>
    <property type="match status" value="1"/>
</dbReference>
<dbReference type="AlphaFoldDB" id="A0A0L6VCS8"/>
<dbReference type="SUPFAM" id="SSF56281">
    <property type="entry name" value="Metallo-hydrolase/oxidoreductase"/>
    <property type="match status" value="1"/>
</dbReference>
<proteinExistence type="inferred from homology"/>
<protein>
    <recommendedName>
        <fullName evidence="4">Cleavage and polyadenylation specificity factor subunit 2</fullName>
    </recommendedName>
    <alternativeName>
        <fullName evidence="4">Cleavage and polyadenylation specificity factor 100 kDa subunit</fullName>
    </alternativeName>
</protein>
<feature type="region of interest" description="Disordered" evidence="5">
    <location>
        <begin position="527"/>
        <end position="547"/>
    </location>
</feature>